<reference evidence="9" key="3">
    <citation type="submission" date="2022-09" db="EMBL/GenBank/DDBJ databases">
        <title>Complete genome sequence of Vulcanisaeta souniana.</title>
        <authorList>
            <person name="Kato S."/>
            <person name="Itoh T."/>
            <person name="Ohkuma M."/>
        </authorList>
    </citation>
    <scope>NUCLEOTIDE SEQUENCE [LARGE SCALE GENOMIC DNA]</scope>
    <source>
        <strain evidence="9">JCM 11219</strain>
    </source>
</reference>
<evidence type="ECO:0000259" key="5">
    <source>
        <dbReference type="PROSITE" id="PS51379"/>
    </source>
</evidence>
<keyword evidence="4" id="KW-0411">Iron-sulfur</keyword>
<organism evidence="7 8">
    <name type="scientific">Vulcanisaeta souniana JCM 11219</name>
    <dbReference type="NCBI Taxonomy" id="1293586"/>
    <lineage>
        <taxon>Archaea</taxon>
        <taxon>Thermoproteota</taxon>
        <taxon>Thermoprotei</taxon>
        <taxon>Thermoproteales</taxon>
        <taxon>Thermoproteaceae</taxon>
        <taxon>Vulcanisaeta</taxon>
    </lineage>
</organism>
<reference evidence="7" key="1">
    <citation type="journal article" date="2014" name="Int. J. Syst. Evol. Microbiol.">
        <title>Complete genome sequence of Corynebacterium casei LMG S-19264T (=DSM 44701T), isolated from a smear-ripened cheese.</title>
        <authorList>
            <consortium name="US DOE Joint Genome Institute (JGI-PGF)"/>
            <person name="Walter F."/>
            <person name="Albersmeier A."/>
            <person name="Kalinowski J."/>
            <person name="Ruckert C."/>
        </authorList>
    </citation>
    <scope>NUCLEOTIDE SEQUENCE</scope>
    <source>
        <strain evidence="7">JCM 11219</strain>
    </source>
</reference>
<keyword evidence="1" id="KW-0004">4Fe-4S</keyword>
<sequence>MTYDSLNSNPYKRGEVILLRPAMAQRKPAEELRKYIRVIDDQDICIGCGACVSVCPYQAWELDENGKARLIWDLCYDDFSCIPVCPVNCIWKTPESPETARKKDGWYRFSHELTPEEQKVFEEWAQKYGITGKPAKTS</sequence>
<feature type="domain" description="4Fe-4S ferredoxin-type" evidence="5">
    <location>
        <begin position="36"/>
        <end position="65"/>
    </location>
</feature>
<dbReference type="Gene3D" id="3.30.70.20">
    <property type="match status" value="1"/>
</dbReference>
<dbReference type="GO" id="GO:0046872">
    <property type="term" value="F:metal ion binding"/>
    <property type="evidence" value="ECO:0007669"/>
    <property type="project" value="UniProtKB-KW"/>
</dbReference>
<evidence type="ECO:0000313" key="6">
    <source>
        <dbReference type="EMBL" id="BDR92950.1"/>
    </source>
</evidence>
<gene>
    <name evidence="7" type="ORF">GCM10007112_23650</name>
    <name evidence="6" type="ORF">Vsou_20430</name>
</gene>
<evidence type="ECO:0000256" key="1">
    <source>
        <dbReference type="ARBA" id="ARBA00022485"/>
    </source>
</evidence>
<dbReference type="PROSITE" id="PS00198">
    <property type="entry name" value="4FE4S_FER_1"/>
    <property type="match status" value="1"/>
</dbReference>
<keyword evidence="3" id="KW-0408">Iron</keyword>
<evidence type="ECO:0000313" key="9">
    <source>
        <dbReference type="Proteomes" id="UP001060771"/>
    </source>
</evidence>
<dbReference type="Pfam" id="PF14697">
    <property type="entry name" value="Fer4_21"/>
    <property type="match status" value="1"/>
</dbReference>
<dbReference type="GO" id="GO:0051539">
    <property type="term" value="F:4 iron, 4 sulfur cluster binding"/>
    <property type="evidence" value="ECO:0007669"/>
    <property type="project" value="UniProtKB-KW"/>
</dbReference>
<dbReference type="EMBL" id="BMNM01000013">
    <property type="protein sequence ID" value="GGI85924.1"/>
    <property type="molecule type" value="Genomic_DNA"/>
</dbReference>
<dbReference type="InterPro" id="IPR017900">
    <property type="entry name" value="4Fe4S_Fe_S_CS"/>
</dbReference>
<reference evidence="7" key="2">
    <citation type="submission" date="2020-09" db="EMBL/GenBank/DDBJ databases">
        <authorList>
            <person name="Sun Q."/>
            <person name="Ohkuma M."/>
        </authorList>
    </citation>
    <scope>NUCLEOTIDE SEQUENCE</scope>
    <source>
        <strain evidence="7">JCM 11219</strain>
    </source>
</reference>
<dbReference type="SUPFAM" id="SSF54862">
    <property type="entry name" value="4Fe-4S ferredoxins"/>
    <property type="match status" value="1"/>
</dbReference>
<dbReference type="EMBL" id="AP026830">
    <property type="protein sequence ID" value="BDR92950.1"/>
    <property type="molecule type" value="Genomic_DNA"/>
</dbReference>
<dbReference type="PANTHER" id="PTHR24960:SF79">
    <property type="entry name" value="PHOTOSYSTEM I IRON-SULFUR CENTER"/>
    <property type="match status" value="1"/>
</dbReference>
<proteinExistence type="predicted"/>
<evidence type="ECO:0000313" key="8">
    <source>
        <dbReference type="Proteomes" id="UP000657075"/>
    </source>
</evidence>
<reference evidence="6" key="4">
    <citation type="journal article" date="2023" name="Microbiol. Resour. Announc.">
        <title>Complete Genome Sequence of Vulcanisaeta souniana Strain IC-059, a Hyperthermophilic Archaeon Isolated from Hot Spring Water in Japan.</title>
        <authorList>
            <person name="Kato S."/>
            <person name="Itoh T."/>
            <person name="Wu L."/>
            <person name="Ma J."/>
            <person name="Ohkuma M."/>
        </authorList>
    </citation>
    <scope>NUCLEOTIDE SEQUENCE</scope>
    <source>
        <strain evidence="6">JCM 11219</strain>
    </source>
</reference>
<dbReference type="Proteomes" id="UP001060771">
    <property type="component" value="Chromosome"/>
</dbReference>
<dbReference type="InterPro" id="IPR050157">
    <property type="entry name" value="PSI_iron-sulfur_center"/>
</dbReference>
<dbReference type="AlphaFoldDB" id="A0A830EAS7"/>
<dbReference type="PROSITE" id="PS51379">
    <property type="entry name" value="4FE4S_FER_2"/>
    <property type="match status" value="1"/>
</dbReference>
<evidence type="ECO:0000313" key="7">
    <source>
        <dbReference type="EMBL" id="GGI85924.1"/>
    </source>
</evidence>
<dbReference type="PANTHER" id="PTHR24960">
    <property type="entry name" value="PHOTOSYSTEM I IRON-SULFUR CENTER-RELATED"/>
    <property type="match status" value="1"/>
</dbReference>
<evidence type="ECO:0000256" key="3">
    <source>
        <dbReference type="ARBA" id="ARBA00023004"/>
    </source>
</evidence>
<evidence type="ECO:0000256" key="4">
    <source>
        <dbReference type="ARBA" id="ARBA00023014"/>
    </source>
</evidence>
<keyword evidence="2" id="KW-0479">Metal-binding</keyword>
<dbReference type="GO" id="GO:0016491">
    <property type="term" value="F:oxidoreductase activity"/>
    <property type="evidence" value="ECO:0007669"/>
    <property type="project" value="UniProtKB-ARBA"/>
</dbReference>
<dbReference type="InterPro" id="IPR017896">
    <property type="entry name" value="4Fe4S_Fe-S-bd"/>
</dbReference>
<protein>
    <submittedName>
        <fullName evidence="7">Ferredoxin</fullName>
    </submittedName>
</protein>
<accession>A0A830EAS7</accession>
<evidence type="ECO:0000256" key="2">
    <source>
        <dbReference type="ARBA" id="ARBA00022723"/>
    </source>
</evidence>
<name>A0A830EAS7_9CREN</name>
<dbReference type="Proteomes" id="UP000657075">
    <property type="component" value="Unassembled WGS sequence"/>
</dbReference>
<keyword evidence="9" id="KW-1185">Reference proteome</keyword>